<protein>
    <recommendedName>
        <fullName evidence="3">HEPN domain-containing protein</fullName>
    </recommendedName>
</protein>
<reference evidence="1 2" key="1">
    <citation type="submission" date="2006-02" db="EMBL/GenBank/DDBJ databases">
        <authorList>
            <person name="Waterbury J."/>
            <person name="Ferriera S."/>
            <person name="Johnson J."/>
            <person name="Kravitz S."/>
            <person name="Halpern A."/>
            <person name="Remington K."/>
            <person name="Beeson K."/>
            <person name="Tran B."/>
            <person name="Rogers Y.-H."/>
            <person name="Friedman R."/>
            <person name="Venter J.C."/>
        </authorList>
    </citation>
    <scope>NUCLEOTIDE SEQUENCE [LARGE SCALE GENOMIC DNA]</scope>
    <source>
        <strain evidence="1 2">Nb-231</strain>
    </source>
</reference>
<sequence>MSPAYYLAGHGLEVVLKAYLRSCGRSLKALRPIGHDIEKAADEAAAQGLEQHYQFSPEDRAAIASLNTYYKAKHFEYRVTGYKSLPAPKALLALGTRLLAAI</sequence>
<dbReference type="AlphaFoldDB" id="A4BPX0"/>
<dbReference type="Proteomes" id="UP000003374">
    <property type="component" value="Unassembled WGS sequence"/>
</dbReference>
<dbReference type="STRING" id="314278.NB231_04430"/>
<evidence type="ECO:0000313" key="2">
    <source>
        <dbReference type="Proteomes" id="UP000003374"/>
    </source>
</evidence>
<comment type="caution">
    <text evidence="1">The sequence shown here is derived from an EMBL/GenBank/DDBJ whole genome shotgun (WGS) entry which is preliminary data.</text>
</comment>
<proteinExistence type="predicted"/>
<gene>
    <name evidence="1" type="ORF">NB231_04430</name>
</gene>
<dbReference type="EMBL" id="AAOF01000004">
    <property type="protein sequence ID" value="EAR22125.1"/>
    <property type="molecule type" value="Genomic_DNA"/>
</dbReference>
<dbReference type="eggNOG" id="ENOG5033D87">
    <property type="taxonomic scope" value="Bacteria"/>
</dbReference>
<keyword evidence="2" id="KW-1185">Reference proteome</keyword>
<accession>A4BPX0</accession>
<evidence type="ECO:0000313" key="1">
    <source>
        <dbReference type="EMBL" id="EAR22125.1"/>
    </source>
</evidence>
<name>A4BPX0_9GAMM</name>
<organism evidence="1 2">
    <name type="scientific">Nitrococcus mobilis Nb-231</name>
    <dbReference type="NCBI Taxonomy" id="314278"/>
    <lineage>
        <taxon>Bacteria</taxon>
        <taxon>Pseudomonadati</taxon>
        <taxon>Pseudomonadota</taxon>
        <taxon>Gammaproteobacteria</taxon>
        <taxon>Chromatiales</taxon>
        <taxon>Ectothiorhodospiraceae</taxon>
        <taxon>Nitrococcus</taxon>
    </lineage>
</organism>
<dbReference type="HOGENOM" id="CLU_2274378_0_0_6"/>
<dbReference type="RefSeq" id="WP_005000075.1">
    <property type="nucleotide sequence ID" value="NZ_CH672427.1"/>
</dbReference>
<evidence type="ECO:0008006" key="3">
    <source>
        <dbReference type="Google" id="ProtNLM"/>
    </source>
</evidence>